<dbReference type="Pfam" id="PF13624">
    <property type="entry name" value="SurA_N_3"/>
    <property type="match status" value="1"/>
</dbReference>
<dbReference type="InterPro" id="IPR046357">
    <property type="entry name" value="PPIase_dom_sf"/>
</dbReference>
<evidence type="ECO:0000256" key="1">
    <source>
        <dbReference type="ARBA" id="ARBA00004382"/>
    </source>
</evidence>
<dbReference type="GeneID" id="80817386"/>
<evidence type="ECO:0000256" key="7">
    <source>
        <dbReference type="ARBA" id="ARBA00023136"/>
    </source>
</evidence>
<dbReference type="GO" id="GO:0003755">
    <property type="term" value="F:peptidyl-prolyl cis-trans isomerase activity"/>
    <property type="evidence" value="ECO:0007669"/>
    <property type="project" value="InterPro"/>
</dbReference>
<keyword evidence="3" id="KW-1003">Cell membrane</keyword>
<sequence>MAKGNSISKTLVWILMGLLFVGLAGFGATNLTGTVRSVGAVGDTPISVDDYARALQQEIRSVQAETGQGLTFAQAQALQIPQRVLSQLITSTAITNEARNLGVSVGDETVARELMGISAFQGAGGSFDRDTYRFALQNAGLNESEFEQDLREETARSLLQAAIVSGNPMPDTYIETLLGFVGETRSFTWAALDDSALDAPVPAPTEEELAQFHQDNIARYTLPETRDITYAWLTPDMLIDTVEIDEATLRKAYDAQSDRFNQVERRLVERLVLPDTEAAEAAIARIESGDGSFEAEVTDRGLALPDVDMGDVTRGDLGDAADAVFAAEVDTVVGPFASDLGPAIYRVNGVLPAQETSFEEAQPILREQLVQDRARRVIDSLITDIDDLLAGGATLEELAQETEMVLGQIDWTPQSDSEIAGYDNFRDLAGTVSAEDFPEVAELGDGGIFALRLNAVNPPSPQPLDEVRDQVAADWTRTETETRLLAQAEALAGELAEGKTFAGLGLAPTTVTGQTRSGQLPNLPGNALEALFALDAPGTLTLPHQGRAIIFRLDEITPPDFESEENQVILSALEQQVGASLAADMFEALARDIQSRVGISIDQQALNAVHANFQ</sequence>
<keyword evidence="4" id="KW-0997">Cell inner membrane</keyword>
<evidence type="ECO:0000256" key="6">
    <source>
        <dbReference type="ARBA" id="ARBA00022989"/>
    </source>
</evidence>
<keyword evidence="6" id="KW-1133">Transmembrane helix</keyword>
<dbReference type="Gene3D" id="3.10.50.40">
    <property type="match status" value="1"/>
</dbReference>
<dbReference type="RefSeq" id="WP_074835489.1">
    <property type="nucleotide sequence ID" value="NZ_FNYY01000003.1"/>
</dbReference>
<proteinExistence type="inferred from homology"/>
<dbReference type="InterPro" id="IPR000297">
    <property type="entry name" value="PPIase_PpiC"/>
</dbReference>
<keyword evidence="16" id="KW-1185">Reference proteome</keyword>
<keyword evidence="5" id="KW-0812">Transmembrane</keyword>
<reference evidence="15 16" key="1">
    <citation type="submission" date="2016-10" db="EMBL/GenBank/DDBJ databases">
        <authorList>
            <person name="Varghese N."/>
            <person name="Submissions S."/>
        </authorList>
    </citation>
    <scope>NUCLEOTIDE SEQUENCE [LARGE SCALE GENOMIC DNA]</scope>
    <source>
        <strain evidence="15 16">FF3</strain>
    </source>
</reference>
<dbReference type="PANTHER" id="PTHR47529">
    <property type="entry name" value="PEPTIDYL-PROLYL CIS-TRANS ISOMERASE D"/>
    <property type="match status" value="1"/>
</dbReference>
<organism evidence="15 16">
    <name type="scientific">Marinovum algicola</name>
    <dbReference type="NCBI Taxonomy" id="42444"/>
    <lineage>
        <taxon>Bacteria</taxon>
        <taxon>Pseudomonadati</taxon>
        <taxon>Pseudomonadota</taxon>
        <taxon>Alphaproteobacteria</taxon>
        <taxon>Rhodobacterales</taxon>
        <taxon>Roseobacteraceae</taxon>
        <taxon>Marinovum</taxon>
    </lineage>
</organism>
<dbReference type="EMBL" id="FNYY01000003">
    <property type="protein sequence ID" value="SEJ03663.1"/>
    <property type="molecule type" value="Genomic_DNA"/>
</dbReference>
<name>A0A975W857_9RHOB</name>
<evidence type="ECO:0000256" key="3">
    <source>
        <dbReference type="ARBA" id="ARBA00022475"/>
    </source>
</evidence>
<evidence type="ECO:0000313" key="16">
    <source>
        <dbReference type="Proteomes" id="UP000182932"/>
    </source>
</evidence>
<comment type="subcellular location">
    <subcellularLocation>
        <location evidence="1">Cell inner membrane</location>
        <topology evidence="1">Single-pass type II membrane protein</topology>
        <orientation evidence="1">Periplasmic side</orientation>
    </subcellularLocation>
</comment>
<dbReference type="Pfam" id="PF13145">
    <property type="entry name" value="Rotamase_2"/>
    <property type="match status" value="1"/>
</dbReference>
<evidence type="ECO:0000313" key="15">
    <source>
        <dbReference type="EMBL" id="SEJ03663.1"/>
    </source>
</evidence>
<evidence type="ECO:0000256" key="13">
    <source>
        <dbReference type="ARBA" id="ARBA00042775"/>
    </source>
</evidence>
<dbReference type="AlphaFoldDB" id="A0A975W857"/>
<dbReference type="InterPro" id="IPR027304">
    <property type="entry name" value="Trigger_fact/SurA_dom_sf"/>
</dbReference>
<keyword evidence="15" id="KW-0413">Isomerase</keyword>
<dbReference type="InterPro" id="IPR052029">
    <property type="entry name" value="PpiD_chaperone"/>
</dbReference>
<dbReference type="Proteomes" id="UP000182932">
    <property type="component" value="Unassembled WGS sequence"/>
</dbReference>
<evidence type="ECO:0000259" key="14">
    <source>
        <dbReference type="Pfam" id="PF13145"/>
    </source>
</evidence>
<feature type="domain" description="PpiC" evidence="14">
    <location>
        <begin position="244"/>
        <end position="362"/>
    </location>
</feature>
<comment type="caution">
    <text evidence="15">The sequence shown here is derived from an EMBL/GenBank/DDBJ whole genome shotgun (WGS) entry which is preliminary data.</text>
</comment>
<keyword evidence="8" id="KW-0143">Chaperone</keyword>
<dbReference type="Gene3D" id="1.10.4030.10">
    <property type="entry name" value="Porin chaperone SurA, peptide-binding domain"/>
    <property type="match status" value="1"/>
</dbReference>
<evidence type="ECO:0000256" key="12">
    <source>
        <dbReference type="ARBA" id="ARBA00040743"/>
    </source>
</evidence>
<dbReference type="SUPFAM" id="SSF109998">
    <property type="entry name" value="Triger factor/SurA peptide-binding domain-like"/>
    <property type="match status" value="1"/>
</dbReference>
<evidence type="ECO:0000256" key="2">
    <source>
        <dbReference type="ARBA" id="ARBA00018370"/>
    </source>
</evidence>
<evidence type="ECO:0000256" key="8">
    <source>
        <dbReference type="ARBA" id="ARBA00023186"/>
    </source>
</evidence>
<accession>A0A975W857</accession>
<protein>
    <recommendedName>
        <fullName evidence="2">Parvulin-like PPIase</fullName>
    </recommendedName>
    <alternativeName>
        <fullName evidence="9">Peptidyl-prolyl cis-trans isomerase plp</fullName>
    </alternativeName>
    <alternativeName>
        <fullName evidence="12">Periplasmic chaperone PpiD</fullName>
    </alternativeName>
    <alternativeName>
        <fullName evidence="13">Periplasmic folding chaperone</fullName>
    </alternativeName>
    <alternativeName>
        <fullName evidence="10">Rotamase plp</fullName>
    </alternativeName>
</protein>
<evidence type="ECO:0000256" key="11">
    <source>
        <dbReference type="ARBA" id="ARBA00038408"/>
    </source>
</evidence>
<evidence type="ECO:0000256" key="10">
    <source>
        <dbReference type="ARBA" id="ARBA00031484"/>
    </source>
</evidence>
<evidence type="ECO:0000256" key="5">
    <source>
        <dbReference type="ARBA" id="ARBA00022692"/>
    </source>
</evidence>
<evidence type="ECO:0000256" key="4">
    <source>
        <dbReference type="ARBA" id="ARBA00022519"/>
    </source>
</evidence>
<dbReference type="GO" id="GO:0005886">
    <property type="term" value="C:plasma membrane"/>
    <property type="evidence" value="ECO:0007669"/>
    <property type="project" value="UniProtKB-SubCell"/>
</dbReference>
<dbReference type="PANTHER" id="PTHR47529:SF1">
    <property type="entry name" value="PERIPLASMIC CHAPERONE PPID"/>
    <property type="match status" value="1"/>
</dbReference>
<gene>
    <name evidence="15" type="ORF">SAMN04487940_10326</name>
</gene>
<evidence type="ECO:0000256" key="9">
    <source>
        <dbReference type="ARBA" id="ARBA00030642"/>
    </source>
</evidence>
<comment type="similarity">
    <text evidence="11">Belongs to the PpiD chaperone family.</text>
</comment>
<dbReference type="SUPFAM" id="SSF54534">
    <property type="entry name" value="FKBP-like"/>
    <property type="match status" value="1"/>
</dbReference>
<keyword evidence="7" id="KW-0472">Membrane</keyword>